<sequence>MSRYQNYITKATCFNCRKQVRLKIPRGIAVDNRFCPKCGCKAMVPGFVKW</sequence>
<dbReference type="AlphaFoldDB" id="A0A0F8ZH32"/>
<name>A0A0F8ZH32_9ZZZZ</name>
<dbReference type="EMBL" id="LAZR01047902">
    <property type="protein sequence ID" value="KKK93137.1"/>
    <property type="molecule type" value="Genomic_DNA"/>
</dbReference>
<gene>
    <name evidence="1" type="ORF">LCGC14_2695910</name>
</gene>
<evidence type="ECO:0000313" key="1">
    <source>
        <dbReference type="EMBL" id="KKK93137.1"/>
    </source>
</evidence>
<protein>
    <submittedName>
        <fullName evidence="1">Uncharacterized protein</fullName>
    </submittedName>
</protein>
<comment type="caution">
    <text evidence="1">The sequence shown here is derived from an EMBL/GenBank/DDBJ whole genome shotgun (WGS) entry which is preliminary data.</text>
</comment>
<organism evidence="1">
    <name type="scientific">marine sediment metagenome</name>
    <dbReference type="NCBI Taxonomy" id="412755"/>
    <lineage>
        <taxon>unclassified sequences</taxon>
        <taxon>metagenomes</taxon>
        <taxon>ecological metagenomes</taxon>
    </lineage>
</organism>
<proteinExistence type="predicted"/>
<accession>A0A0F8ZH32</accession>
<reference evidence="1" key="1">
    <citation type="journal article" date="2015" name="Nature">
        <title>Complex archaea that bridge the gap between prokaryotes and eukaryotes.</title>
        <authorList>
            <person name="Spang A."/>
            <person name="Saw J.H."/>
            <person name="Jorgensen S.L."/>
            <person name="Zaremba-Niedzwiedzka K."/>
            <person name="Martijn J."/>
            <person name="Lind A.E."/>
            <person name="van Eijk R."/>
            <person name="Schleper C."/>
            <person name="Guy L."/>
            <person name="Ettema T.J."/>
        </authorList>
    </citation>
    <scope>NUCLEOTIDE SEQUENCE</scope>
</reference>